<dbReference type="EMBL" id="JBIAMX010000001">
    <property type="protein sequence ID" value="MFF0541338.1"/>
    <property type="molecule type" value="Genomic_DNA"/>
</dbReference>
<comment type="caution">
    <text evidence="1">The sequence shown here is derived from an EMBL/GenBank/DDBJ whole genome shotgun (WGS) entry which is preliminary data.</text>
</comment>
<reference evidence="1 2" key="1">
    <citation type="submission" date="2024-10" db="EMBL/GenBank/DDBJ databases">
        <title>The Natural Products Discovery Center: Release of the First 8490 Sequenced Strains for Exploring Actinobacteria Biosynthetic Diversity.</title>
        <authorList>
            <person name="Kalkreuter E."/>
            <person name="Kautsar S.A."/>
            <person name="Yang D."/>
            <person name="Bader C.D."/>
            <person name="Teijaro C.N."/>
            <person name="Fluegel L."/>
            <person name="Davis C.M."/>
            <person name="Simpson J.R."/>
            <person name="Lauterbach L."/>
            <person name="Steele A.D."/>
            <person name="Gui C."/>
            <person name="Meng S."/>
            <person name="Li G."/>
            <person name="Viehrig K."/>
            <person name="Ye F."/>
            <person name="Su P."/>
            <person name="Kiefer A.F."/>
            <person name="Nichols A."/>
            <person name="Cepeda A.J."/>
            <person name="Yan W."/>
            <person name="Fan B."/>
            <person name="Jiang Y."/>
            <person name="Adhikari A."/>
            <person name="Zheng C.-J."/>
            <person name="Schuster L."/>
            <person name="Cowan T.M."/>
            <person name="Smanski M.J."/>
            <person name="Chevrette M.G."/>
            <person name="De Carvalho L.P.S."/>
            <person name="Shen B."/>
        </authorList>
    </citation>
    <scope>NUCLEOTIDE SEQUENCE [LARGE SCALE GENOMIC DNA]</scope>
    <source>
        <strain evidence="1 2">NPDC004045</strain>
    </source>
</reference>
<keyword evidence="2" id="KW-1185">Reference proteome</keyword>
<dbReference type="RefSeq" id="WP_052314410.1">
    <property type="nucleotide sequence ID" value="NZ_JBIAMX010000001.1"/>
</dbReference>
<dbReference type="Proteomes" id="UP001601444">
    <property type="component" value="Unassembled WGS sequence"/>
</dbReference>
<sequence>MAGESEWAPPWFAELLAHRHWIHRERPFPHVYAAGVFAEFFAVRLAAEVAAAAGQGRDTTHADWTDGPTALFASREWARLLAGFTDAPGALGGVLGRAAEVPLSREHAVVAVFFADEAAELTLRLGAGGPARTVAAQPGSLALWRPNPRTDCTLTGDGGVVVTWLTGAQAPGTGGIA</sequence>
<accession>A0ABW6PG43</accession>
<protein>
    <submittedName>
        <fullName evidence="1">Uncharacterized protein</fullName>
    </submittedName>
</protein>
<name>A0ABW6PG43_9NOCA</name>
<gene>
    <name evidence="1" type="ORF">ACFYTF_00695</name>
</gene>
<proteinExistence type="predicted"/>
<evidence type="ECO:0000313" key="1">
    <source>
        <dbReference type="EMBL" id="MFF0541338.1"/>
    </source>
</evidence>
<organism evidence="1 2">
    <name type="scientific">Nocardia thailandica</name>
    <dbReference type="NCBI Taxonomy" id="257275"/>
    <lineage>
        <taxon>Bacteria</taxon>
        <taxon>Bacillati</taxon>
        <taxon>Actinomycetota</taxon>
        <taxon>Actinomycetes</taxon>
        <taxon>Mycobacteriales</taxon>
        <taxon>Nocardiaceae</taxon>
        <taxon>Nocardia</taxon>
    </lineage>
</organism>
<evidence type="ECO:0000313" key="2">
    <source>
        <dbReference type="Proteomes" id="UP001601444"/>
    </source>
</evidence>